<evidence type="ECO:0000313" key="11">
    <source>
        <dbReference type="Proteomes" id="UP000013750"/>
    </source>
</evidence>
<keyword evidence="6 8" id="KW-1133">Transmembrane helix</keyword>
<evidence type="ECO:0000256" key="1">
    <source>
        <dbReference type="ARBA" id="ARBA00004651"/>
    </source>
</evidence>
<proteinExistence type="inferred from homology"/>
<evidence type="ECO:0000256" key="2">
    <source>
        <dbReference type="ARBA" id="ARBA00009142"/>
    </source>
</evidence>
<keyword evidence="4 8" id="KW-1003">Cell membrane</keyword>
<feature type="transmembrane region" description="Helical" evidence="8">
    <location>
        <begin position="133"/>
        <end position="160"/>
    </location>
</feature>
<dbReference type="InterPro" id="IPR052017">
    <property type="entry name" value="TSUP"/>
</dbReference>
<reference evidence="9 11" key="1">
    <citation type="submission" date="2013-02" db="EMBL/GenBank/DDBJ databases">
        <title>The Genome Sequence of Enterococcus gilvus ATCC BAA-350.</title>
        <authorList>
            <consortium name="The Broad Institute Genome Sequencing Platform"/>
            <consortium name="The Broad Institute Genome Sequencing Center for Infectious Disease"/>
            <person name="Earl A.M."/>
            <person name="Gilmore M.S."/>
            <person name="Lebreton F."/>
            <person name="Walker B."/>
            <person name="Young S.K."/>
            <person name="Zeng Q."/>
            <person name="Gargeya S."/>
            <person name="Fitzgerald M."/>
            <person name="Haas B."/>
            <person name="Abouelleil A."/>
            <person name="Alvarado L."/>
            <person name="Arachchi H.M."/>
            <person name="Berlin A.M."/>
            <person name="Chapman S.B."/>
            <person name="Dewar J."/>
            <person name="Goldberg J."/>
            <person name="Griggs A."/>
            <person name="Gujja S."/>
            <person name="Hansen M."/>
            <person name="Howarth C."/>
            <person name="Imamovic A."/>
            <person name="Larimer J."/>
            <person name="McCowan C."/>
            <person name="Murphy C."/>
            <person name="Neiman D."/>
            <person name="Pearson M."/>
            <person name="Priest M."/>
            <person name="Roberts A."/>
            <person name="Saif S."/>
            <person name="Shea T."/>
            <person name="Sisk P."/>
            <person name="Sykes S."/>
            <person name="Wortman J."/>
            <person name="Nusbaum C."/>
            <person name="Birren B."/>
        </authorList>
    </citation>
    <scope>NUCLEOTIDE SEQUENCE [LARGE SCALE GENOMIC DNA]</scope>
    <source>
        <strain evidence="9 11">ATCC BAA-350</strain>
    </source>
</reference>
<organism evidence="9 11">
    <name type="scientific">Enterococcus gilvus ATCC BAA-350</name>
    <dbReference type="NCBI Taxonomy" id="1158614"/>
    <lineage>
        <taxon>Bacteria</taxon>
        <taxon>Bacillati</taxon>
        <taxon>Bacillota</taxon>
        <taxon>Bacilli</taxon>
        <taxon>Lactobacillales</taxon>
        <taxon>Enterococcaceae</taxon>
        <taxon>Enterococcus</taxon>
    </lineage>
</organism>
<dbReference type="InterPro" id="IPR002781">
    <property type="entry name" value="TM_pro_TauE-like"/>
</dbReference>
<dbReference type="Proteomes" id="UP000014160">
    <property type="component" value="Unassembled WGS sequence"/>
</dbReference>
<protein>
    <recommendedName>
        <fullName evidence="8">Probable membrane transporter protein</fullName>
    </recommendedName>
</protein>
<feature type="transmembrane region" description="Helical" evidence="8">
    <location>
        <begin position="73"/>
        <end position="95"/>
    </location>
</feature>
<evidence type="ECO:0000313" key="12">
    <source>
        <dbReference type="Proteomes" id="UP000014160"/>
    </source>
</evidence>
<evidence type="ECO:0000256" key="7">
    <source>
        <dbReference type="ARBA" id="ARBA00023136"/>
    </source>
</evidence>
<reference evidence="10 12" key="2">
    <citation type="submission" date="2013-03" db="EMBL/GenBank/DDBJ databases">
        <title>The Genome Sequence of Enterococcus gilvus ATCC BAA-350 (PacBio/Illumina hybrid assembly).</title>
        <authorList>
            <consortium name="The Broad Institute Genomics Platform"/>
            <consortium name="The Broad Institute Genome Sequencing Center for Infectious Disease"/>
            <person name="Earl A."/>
            <person name="Russ C."/>
            <person name="Gilmore M."/>
            <person name="Surin D."/>
            <person name="Walker B."/>
            <person name="Young S."/>
            <person name="Zeng Q."/>
            <person name="Gargeya S."/>
            <person name="Fitzgerald M."/>
            <person name="Haas B."/>
            <person name="Abouelleil A."/>
            <person name="Allen A.W."/>
            <person name="Alvarado L."/>
            <person name="Arachchi H.M."/>
            <person name="Berlin A.M."/>
            <person name="Chapman S.B."/>
            <person name="Gainer-Dewar J."/>
            <person name="Goldberg J."/>
            <person name="Griggs A."/>
            <person name="Gujja S."/>
            <person name="Hansen M."/>
            <person name="Howarth C."/>
            <person name="Imamovic A."/>
            <person name="Ireland A."/>
            <person name="Larimer J."/>
            <person name="McCowan C."/>
            <person name="Murphy C."/>
            <person name="Pearson M."/>
            <person name="Poon T.W."/>
            <person name="Priest M."/>
            <person name="Roberts A."/>
            <person name="Saif S."/>
            <person name="Shea T."/>
            <person name="Sisk P."/>
            <person name="Sykes S."/>
            <person name="Wortman J."/>
            <person name="Nusbaum C."/>
            <person name="Birren B."/>
        </authorList>
    </citation>
    <scope>NUCLEOTIDE SEQUENCE [LARGE SCALE GENOMIC DNA]</scope>
    <source>
        <strain evidence="10 12">ATCC BAA-350</strain>
    </source>
</reference>
<dbReference type="AlphaFoldDB" id="R2VCQ9"/>
<dbReference type="EMBL" id="AJDQ01000008">
    <property type="protein sequence ID" value="EOI55421.1"/>
    <property type="molecule type" value="Genomic_DNA"/>
</dbReference>
<keyword evidence="7 8" id="KW-0472">Membrane</keyword>
<dbReference type="HOGENOM" id="CLU_054750_5_0_9"/>
<dbReference type="RefSeq" id="WP_010781002.1">
    <property type="nucleotide sequence ID" value="NZ_ASWH01000001.1"/>
</dbReference>
<feature type="transmembrane region" description="Helical" evidence="8">
    <location>
        <begin position="199"/>
        <end position="221"/>
    </location>
</feature>
<name>R2VCQ9_9ENTE</name>
<dbReference type="PANTHER" id="PTHR30269:SF37">
    <property type="entry name" value="MEMBRANE TRANSPORTER PROTEIN"/>
    <property type="match status" value="1"/>
</dbReference>
<feature type="transmembrane region" description="Helical" evidence="8">
    <location>
        <begin position="172"/>
        <end position="192"/>
    </location>
</feature>
<gene>
    <name evidence="10" type="ORF">I592_01337</name>
    <name evidence="9" type="ORF">UKC_02629</name>
</gene>
<dbReference type="PATRIC" id="fig|1158614.3.peg.2621"/>
<dbReference type="eggNOG" id="COG0730">
    <property type="taxonomic scope" value="Bacteria"/>
</dbReference>
<evidence type="ECO:0000256" key="3">
    <source>
        <dbReference type="ARBA" id="ARBA00022448"/>
    </source>
</evidence>
<evidence type="ECO:0000256" key="6">
    <source>
        <dbReference type="ARBA" id="ARBA00022989"/>
    </source>
</evidence>
<dbReference type="PANTHER" id="PTHR30269">
    <property type="entry name" value="TRANSMEMBRANE PROTEIN YFCA"/>
    <property type="match status" value="1"/>
</dbReference>
<evidence type="ECO:0000256" key="5">
    <source>
        <dbReference type="ARBA" id="ARBA00022692"/>
    </source>
</evidence>
<sequence>MELHMMVLFVFCLVILFSNIIQGITGFAGTLIAMPFLLILVDLETAKQVLNALGIVGSLWIISKDHAFVRGDLLRKIIPTMGIGLAIGIICYNFFPKDVLMYLLPVFILFIGIKGLLESFMKSNKTRKKKNPIVNLLLLLGAGIVHGLFVSGGPLLVTFATKEIDNKREFRATLSVVWLVLNSLILIQSIIAKAITAQIATYMAISIIPLLFGIVIGGILLKKMSQVTFMHISYALLIFSGISLLI</sequence>
<keyword evidence="5 8" id="KW-0812">Transmembrane</keyword>
<keyword evidence="3" id="KW-0813">Transport</keyword>
<evidence type="ECO:0000256" key="4">
    <source>
        <dbReference type="ARBA" id="ARBA00022475"/>
    </source>
</evidence>
<comment type="subcellular location">
    <subcellularLocation>
        <location evidence="1 8">Cell membrane</location>
        <topology evidence="1 8">Multi-pass membrane protein</topology>
    </subcellularLocation>
</comment>
<feature type="transmembrane region" description="Helical" evidence="8">
    <location>
        <begin position="227"/>
        <end position="245"/>
    </location>
</feature>
<keyword evidence="12" id="KW-1185">Reference proteome</keyword>
<dbReference type="EMBL" id="ASWH01000001">
    <property type="protein sequence ID" value="EOW82036.1"/>
    <property type="molecule type" value="Genomic_DNA"/>
</dbReference>
<dbReference type="Pfam" id="PF01925">
    <property type="entry name" value="TauE"/>
    <property type="match status" value="1"/>
</dbReference>
<accession>R2VCQ9</accession>
<dbReference type="GO" id="GO:0005886">
    <property type="term" value="C:plasma membrane"/>
    <property type="evidence" value="ECO:0007669"/>
    <property type="project" value="UniProtKB-SubCell"/>
</dbReference>
<comment type="caution">
    <text evidence="9">The sequence shown here is derived from an EMBL/GenBank/DDBJ whole genome shotgun (WGS) entry which is preliminary data.</text>
</comment>
<feature type="transmembrane region" description="Helical" evidence="8">
    <location>
        <begin position="33"/>
        <end position="61"/>
    </location>
</feature>
<dbReference type="OrthoDB" id="7843147at2"/>
<feature type="transmembrane region" description="Helical" evidence="8">
    <location>
        <begin position="101"/>
        <end position="121"/>
    </location>
</feature>
<evidence type="ECO:0000256" key="8">
    <source>
        <dbReference type="RuleBase" id="RU363041"/>
    </source>
</evidence>
<comment type="similarity">
    <text evidence="2 8">Belongs to the 4-toluene sulfonate uptake permease (TSUP) (TC 2.A.102) family.</text>
</comment>
<dbReference type="Proteomes" id="UP000013750">
    <property type="component" value="Unassembled WGS sequence"/>
</dbReference>
<evidence type="ECO:0000313" key="9">
    <source>
        <dbReference type="EMBL" id="EOI55421.1"/>
    </source>
</evidence>
<evidence type="ECO:0000313" key="10">
    <source>
        <dbReference type="EMBL" id="EOW82036.1"/>
    </source>
</evidence>